<gene>
    <name evidence="3" type="ORF">LCGC14_2572120</name>
</gene>
<evidence type="ECO:0000256" key="1">
    <source>
        <dbReference type="ARBA" id="ARBA00008683"/>
    </source>
</evidence>
<dbReference type="Pfam" id="PF01343">
    <property type="entry name" value="Peptidase_S49"/>
    <property type="match status" value="1"/>
</dbReference>
<name>A0A0F9AHC5_9ZZZZ</name>
<comment type="caution">
    <text evidence="3">The sequence shown here is derived from an EMBL/GenBank/DDBJ whole genome shotgun (WGS) entry which is preliminary data.</text>
</comment>
<dbReference type="AlphaFoldDB" id="A0A0F9AHC5"/>
<dbReference type="GO" id="GO:0008233">
    <property type="term" value="F:peptidase activity"/>
    <property type="evidence" value="ECO:0007669"/>
    <property type="project" value="InterPro"/>
</dbReference>
<dbReference type="InterPro" id="IPR002142">
    <property type="entry name" value="Peptidase_S49"/>
</dbReference>
<reference evidence="3" key="1">
    <citation type="journal article" date="2015" name="Nature">
        <title>Complex archaea that bridge the gap between prokaryotes and eukaryotes.</title>
        <authorList>
            <person name="Spang A."/>
            <person name="Saw J.H."/>
            <person name="Jorgensen S.L."/>
            <person name="Zaremba-Niedzwiedzka K."/>
            <person name="Martijn J."/>
            <person name="Lind A.E."/>
            <person name="van Eijk R."/>
            <person name="Schleper C."/>
            <person name="Guy L."/>
            <person name="Ettema T.J."/>
        </authorList>
    </citation>
    <scope>NUCLEOTIDE SEQUENCE</scope>
</reference>
<dbReference type="PANTHER" id="PTHR42987">
    <property type="entry name" value="PEPTIDASE S49"/>
    <property type="match status" value="1"/>
</dbReference>
<dbReference type="GO" id="GO:0006508">
    <property type="term" value="P:proteolysis"/>
    <property type="evidence" value="ECO:0007669"/>
    <property type="project" value="InterPro"/>
</dbReference>
<evidence type="ECO:0000313" key="3">
    <source>
        <dbReference type="EMBL" id="KKL08810.1"/>
    </source>
</evidence>
<evidence type="ECO:0000259" key="2">
    <source>
        <dbReference type="Pfam" id="PF01343"/>
    </source>
</evidence>
<feature type="non-terminal residue" evidence="3">
    <location>
        <position position="1"/>
    </location>
</feature>
<dbReference type="Gene3D" id="3.90.226.10">
    <property type="entry name" value="2-enoyl-CoA Hydratase, Chain A, domain 1"/>
    <property type="match status" value="1"/>
</dbReference>
<sequence>RLVLVNLLDLFANNVWLLNPAFVERIQPIVIGLYNQGKLDIPSIGEHPEREIATTETKKGLVAHIPIYGTMTKKGGMSAEGMQTTQARIKAANKDESVSSLLLDIESNGGTGDGLPALAADIRDSNKPVVAYVDSVAASAAYWAASQADTIVMNGDNFAEVGSIGALMIHQDSTKMIAEKIGKIEIIRAPQSKDKARINPVEKLPASERERILNSLETITSEFISKVKLGRGDRLNIDDENIFTGKMYSADEAQELGMIDHLGDFKSAINIAKSLGNIVNQNIKAA</sequence>
<protein>
    <recommendedName>
        <fullName evidence="2">Peptidase S49 domain-containing protein</fullName>
    </recommendedName>
</protein>
<proteinExistence type="inferred from homology"/>
<accession>A0A0F9AHC5</accession>
<comment type="similarity">
    <text evidence="1">Belongs to the peptidase S49 family.</text>
</comment>
<dbReference type="SUPFAM" id="SSF52096">
    <property type="entry name" value="ClpP/crotonase"/>
    <property type="match status" value="1"/>
</dbReference>
<dbReference type="PANTHER" id="PTHR42987:SF4">
    <property type="entry name" value="PROTEASE SOHB-RELATED"/>
    <property type="match status" value="1"/>
</dbReference>
<feature type="domain" description="Peptidase S49" evidence="2">
    <location>
        <begin position="123"/>
        <end position="275"/>
    </location>
</feature>
<dbReference type="EMBL" id="LAZR01042729">
    <property type="protein sequence ID" value="KKL08810.1"/>
    <property type="molecule type" value="Genomic_DNA"/>
</dbReference>
<organism evidence="3">
    <name type="scientific">marine sediment metagenome</name>
    <dbReference type="NCBI Taxonomy" id="412755"/>
    <lineage>
        <taxon>unclassified sequences</taxon>
        <taxon>metagenomes</taxon>
        <taxon>ecological metagenomes</taxon>
    </lineage>
</organism>
<dbReference type="InterPro" id="IPR029045">
    <property type="entry name" value="ClpP/crotonase-like_dom_sf"/>
</dbReference>